<proteinExistence type="predicted"/>
<protein>
    <submittedName>
        <fullName evidence="1">Uncharacterized protein</fullName>
    </submittedName>
</protein>
<gene>
    <name evidence="1" type="ORF">AVDCRST_MAG77-3611</name>
</gene>
<reference evidence="1" key="1">
    <citation type="submission" date="2020-02" db="EMBL/GenBank/DDBJ databases">
        <authorList>
            <person name="Meier V. D."/>
        </authorList>
    </citation>
    <scope>NUCLEOTIDE SEQUENCE</scope>
    <source>
        <strain evidence="1">AVDCRST_MAG77</strain>
    </source>
</reference>
<sequence>MLWRHGDVLIAATAEVPAEARRRPTAVLVWGEITGHSHRVAEPETAMLYELDGVMYLRVVAPSARVVHEEHHPITLPQGTYRVWTQREYTPREIRRVVD</sequence>
<name>A0A6J4JEF9_9CHLR</name>
<accession>A0A6J4JEF9</accession>
<dbReference type="EMBL" id="CADCTC010000197">
    <property type="protein sequence ID" value="CAA9277538.1"/>
    <property type="molecule type" value="Genomic_DNA"/>
</dbReference>
<evidence type="ECO:0000313" key="1">
    <source>
        <dbReference type="EMBL" id="CAA9277538.1"/>
    </source>
</evidence>
<organism evidence="1">
    <name type="scientific">uncultured Chloroflexota bacterium</name>
    <dbReference type="NCBI Taxonomy" id="166587"/>
    <lineage>
        <taxon>Bacteria</taxon>
        <taxon>Bacillati</taxon>
        <taxon>Chloroflexota</taxon>
        <taxon>environmental samples</taxon>
    </lineage>
</organism>
<dbReference type="AlphaFoldDB" id="A0A6J4JEF9"/>